<protein>
    <submittedName>
        <fullName evidence="2">Uncharacterized protein</fullName>
    </submittedName>
</protein>
<name>A0A644XPW1_9ZZZZ</name>
<proteinExistence type="predicted"/>
<comment type="caution">
    <text evidence="2">The sequence shown here is derived from an EMBL/GenBank/DDBJ whole genome shotgun (WGS) entry which is preliminary data.</text>
</comment>
<evidence type="ECO:0000313" key="2">
    <source>
        <dbReference type="EMBL" id="MPM17811.1"/>
    </source>
</evidence>
<keyword evidence="1" id="KW-1133">Transmembrane helix</keyword>
<organism evidence="2">
    <name type="scientific">bioreactor metagenome</name>
    <dbReference type="NCBI Taxonomy" id="1076179"/>
    <lineage>
        <taxon>unclassified sequences</taxon>
        <taxon>metagenomes</taxon>
        <taxon>ecological metagenomes</taxon>
    </lineage>
</organism>
<sequence>MHNKRPYKKMGLIGVTIYITSYRIVPCNSLLKKGIVIQFSKNTAVFEIELLDNISNFIPFVENFMDLFLPSYFKYNILIIYHISLYIKLLLFLIINKRFKII</sequence>
<keyword evidence="1" id="KW-0812">Transmembrane</keyword>
<feature type="transmembrane region" description="Helical" evidence="1">
    <location>
        <begin position="75"/>
        <end position="95"/>
    </location>
</feature>
<dbReference type="AlphaFoldDB" id="A0A644XPW1"/>
<dbReference type="EMBL" id="VSSQ01002865">
    <property type="protein sequence ID" value="MPM17811.1"/>
    <property type="molecule type" value="Genomic_DNA"/>
</dbReference>
<evidence type="ECO:0000256" key="1">
    <source>
        <dbReference type="SAM" id="Phobius"/>
    </source>
</evidence>
<accession>A0A644XPW1</accession>
<reference evidence="2" key="1">
    <citation type="submission" date="2019-08" db="EMBL/GenBank/DDBJ databases">
        <authorList>
            <person name="Kucharzyk K."/>
            <person name="Murdoch R.W."/>
            <person name="Higgins S."/>
            <person name="Loffler F."/>
        </authorList>
    </citation>
    <scope>NUCLEOTIDE SEQUENCE</scope>
</reference>
<keyword evidence="1" id="KW-0472">Membrane</keyword>
<gene>
    <name evidence="2" type="ORF">SDC9_64210</name>
</gene>